<dbReference type="Proteomes" id="UP000261580">
    <property type="component" value="Unassembled WGS sequence"/>
</dbReference>
<dbReference type="Pfam" id="PF08266">
    <property type="entry name" value="Cadherin_2"/>
    <property type="match status" value="1"/>
</dbReference>
<dbReference type="Gene3D" id="2.60.40.60">
    <property type="entry name" value="Cadherins"/>
    <property type="match status" value="1"/>
</dbReference>
<sequence length="108" mass="11758">QGKGTTRHQRKNRPRQVQLCILLLVVCDAFGQVSYTVPEEMAKGTLVGNIAQDLGLDIKRLKLGNARVYSGDSREYVELNAERGLLLLKGKTGALKSASLQSSVLNSC</sequence>
<organism evidence="4 5">
    <name type="scientific">Neolamprologus brichardi</name>
    <name type="common">Fairy cichlid</name>
    <name type="synonym">Lamprologus brichardi</name>
    <dbReference type="NCBI Taxonomy" id="32507"/>
    <lineage>
        <taxon>Eukaryota</taxon>
        <taxon>Metazoa</taxon>
        <taxon>Chordata</taxon>
        <taxon>Craniata</taxon>
        <taxon>Vertebrata</taxon>
        <taxon>Euteleostomi</taxon>
        <taxon>Actinopterygii</taxon>
        <taxon>Neopterygii</taxon>
        <taxon>Teleostei</taxon>
        <taxon>Neoteleostei</taxon>
        <taxon>Acanthomorphata</taxon>
        <taxon>Ovalentaria</taxon>
        <taxon>Cichlomorphae</taxon>
        <taxon>Cichliformes</taxon>
        <taxon>Cichlidae</taxon>
        <taxon>African cichlids</taxon>
        <taxon>Pseudocrenilabrinae</taxon>
        <taxon>Lamprologini</taxon>
        <taxon>Neolamprologus</taxon>
    </lineage>
</organism>
<dbReference type="Ensembl" id="ENSNBRT00000008140.1">
    <property type="protein sequence ID" value="ENSNBRP00000007918.1"/>
    <property type="gene ID" value="ENSNBRG00000006175.1"/>
</dbReference>
<dbReference type="GeneTree" id="ENSGT00940000164468"/>
<name>A0A3Q4GMD8_NEOBR</name>
<evidence type="ECO:0000256" key="2">
    <source>
        <dbReference type="SAM" id="SignalP"/>
    </source>
</evidence>
<dbReference type="GO" id="GO:0007155">
    <property type="term" value="P:cell adhesion"/>
    <property type="evidence" value="ECO:0007669"/>
    <property type="project" value="TreeGrafter"/>
</dbReference>
<dbReference type="AlphaFoldDB" id="A0A3Q4GMD8"/>
<dbReference type="PANTHER" id="PTHR24028:SF296">
    <property type="entry name" value="PROTOCADHERIN 1 GAMMA 11 PRECURSOR-RELATED"/>
    <property type="match status" value="1"/>
</dbReference>
<dbReference type="InterPro" id="IPR013164">
    <property type="entry name" value="Cadherin_N"/>
</dbReference>
<evidence type="ECO:0000313" key="4">
    <source>
        <dbReference type="Ensembl" id="ENSNBRP00000007918.1"/>
    </source>
</evidence>
<protein>
    <recommendedName>
        <fullName evidence="3">Cadherin N-terminal domain-containing protein</fullName>
    </recommendedName>
</protein>
<reference evidence="4" key="2">
    <citation type="submission" date="2025-09" db="UniProtKB">
        <authorList>
            <consortium name="Ensembl"/>
        </authorList>
    </citation>
    <scope>IDENTIFICATION</scope>
</reference>
<keyword evidence="1" id="KW-0325">Glycoprotein</keyword>
<dbReference type="Bgee" id="ENSNBRG00000006175">
    <property type="expression patterns" value="Expressed in camera-type eye and 3 other cell types or tissues"/>
</dbReference>
<evidence type="ECO:0000259" key="3">
    <source>
        <dbReference type="Pfam" id="PF08266"/>
    </source>
</evidence>
<feature type="chain" id="PRO_5018702049" description="Cadherin N-terminal domain-containing protein" evidence="2">
    <location>
        <begin position="32"/>
        <end position="108"/>
    </location>
</feature>
<evidence type="ECO:0000313" key="5">
    <source>
        <dbReference type="Proteomes" id="UP000261580"/>
    </source>
</evidence>
<feature type="signal peptide" evidence="2">
    <location>
        <begin position="1"/>
        <end position="31"/>
    </location>
</feature>
<dbReference type="GO" id="GO:0005886">
    <property type="term" value="C:plasma membrane"/>
    <property type="evidence" value="ECO:0007669"/>
    <property type="project" value="TreeGrafter"/>
</dbReference>
<dbReference type="PANTHER" id="PTHR24028">
    <property type="entry name" value="CADHERIN-87A"/>
    <property type="match status" value="1"/>
</dbReference>
<proteinExistence type="predicted"/>
<dbReference type="InterPro" id="IPR050174">
    <property type="entry name" value="Protocadherin/Cadherin-CA"/>
</dbReference>
<reference evidence="4" key="1">
    <citation type="submission" date="2025-08" db="UniProtKB">
        <authorList>
            <consortium name="Ensembl"/>
        </authorList>
    </citation>
    <scope>IDENTIFICATION</scope>
</reference>
<dbReference type="OMA" id="TPCILTI"/>
<feature type="domain" description="Cadherin N-terminal" evidence="3">
    <location>
        <begin position="32"/>
        <end position="91"/>
    </location>
</feature>
<evidence type="ECO:0000256" key="1">
    <source>
        <dbReference type="ARBA" id="ARBA00023180"/>
    </source>
</evidence>
<dbReference type="STRING" id="32507.ENSNBRP00000007918"/>
<keyword evidence="5" id="KW-1185">Reference proteome</keyword>
<accession>A0A3Q4GMD8</accession>
<keyword evidence="2" id="KW-0732">Signal</keyword>